<keyword evidence="1" id="KW-0479">Metal-binding</keyword>
<evidence type="ECO:0000259" key="2">
    <source>
        <dbReference type="PROSITE" id="PS50089"/>
    </source>
</evidence>
<dbReference type="PROSITE" id="PS50089">
    <property type="entry name" value="ZF_RING_2"/>
    <property type="match status" value="1"/>
</dbReference>
<evidence type="ECO:0000313" key="4">
    <source>
        <dbReference type="EMBL" id="CAL6033234.1"/>
    </source>
</evidence>
<keyword evidence="1" id="KW-0863">Zinc-finger</keyword>
<organism evidence="3">
    <name type="scientific">Hexamita inflata</name>
    <dbReference type="NCBI Taxonomy" id="28002"/>
    <lineage>
        <taxon>Eukaryota</taxon>
        <taxon>Metamonada</taxon>
        <taxon>Diplomonadida</taxon>
        <taxon>Hexamitidae</taxon>
        <taxon>Hexamitinae</taxon>
        <taxon>Hexamita</taxon>
    </lineage>
</organism>
<proteinExistence type="predicted"/>
<evidence type="ECO:0000256" key="1">
    <source>
        <dbReference type="PROSITE-ProRule" id="PRU00175"/>
    </source>
</evidence>
<dbReference type="SUPFAM" id="SSF57850">
    <property type="entry name" value="RING/U-box"/>
    <property type="match status" value="1"/>
</dbReference>
<dbReference type="Proteomes" id="UP001642409">
    <property type="component" value="Unassembled WGS sequence"/>
</dbReference>
<dbReference type="EMBL" id="CATOUU010001026">
    <property type="protein sequence ID" value="CAI9967583.1"/>
    <property type="molecule type" value="Genomic_DNA"/>
</dbReference>
<feature type="domain" description="RING-type" evidence="2">
    <location>
        <begin position="480"/>
        <end position="516"/>
    </location>
</feature>
<sequence>MSIMSMYNQYLSQDMSDCVFVQNNIAEAQCSEKSFDSTTTLHIYPISNNFVAMVPLIQCIITKDSIIDQDGQQKFYFDHNSTLKLIIIILPQFVQFMIQYEINGEFYDVYEQSVSVDNNQDVQIKFTGEALITTNQLEGLANYPLITQNQSNTISGVEFTFLYSQLISNINIPQHLLQKIGYKQLLDQIFDTIMVLREYLINIDYEQLLYYIQYMCKTLVFKPHFMLLLKYAVVSSDKFIIADSVKEFLLSYTQATSGIDKLLNECIQQIICQLFVLPVKQMPKSDITTLDIMNDQLQISKQTTQFEQLFLKACQPGVSENMIILIEYLFTMQPEIADQYLKLIMNFNPKPFMRLVKNEFRFQQIELNFLMQNYNHFPSNLQKTIITAAYRNRKQICFQLFKKFTTQFPIFCNFQLKIVEYSTFVNSDFYIKNILRQNKEQIKIENDTESELQKINLETINELQYNEAEDQDQVEGNETCPICLGNGQQVTFNCSHKICVQCFSKMDDNKECCMCRQIIFSVQGCGCSIYI</sequence>
<dbReference type="GO" id="GO:0008270">
    <property type="term" value="F:zinc ion binding"/>
    <property type="evidence" value="ECO:0007669"/>
    <property type="project" value="UniProtKB-KW"/>
</dbReference>
<dbReference type="Gene3D" id="3.30.40.10">
    <property type="entry name" value="Zinc/RING finger domain, C3HC4 (zinc finger)"/>
    <property type="match status" value="1"/>
</dbReference>
<dbReference type="InterPro" id="IPR013083">
    <property type="entry name" value="Znf_RING/FYVE/PHD"/>
</dbReference>
<keyword evidence="6" id="KW-1185">Reference proteome</keyword>
<dbReference type="AlphaFoldDB" id="A0AA86R0Y1"/>
<accession>A0AA86R0Y1</accession>
<name>A0AA86R0Y1_9EUKA</name>
<evidence type="ECO:0000313" key="3">
    <source>
        <dbReference type="EMBL" id="CAI9967583.1"/>
    </source>
</evidence>
<keyword evidence="1" id="KW-0862">Zinc</keyword>
<evidence type="ECO:0000313" key="6">
    <source>
        <dbReference type="Proteomes" id="UP001642409"/>
    </source>
</evidence>
<dbReference type="EMBL" id="CAXDID020000125">
    <property type="protein sequence ID" value="CAL6033234.1"/>
    <property type="molecule type" value="Genomic_DNA"/>
</dbReference>
<dbReference type="EMBL" id="CAXDID020000665">
    <property type="protein sequence ID" value="CAL6109287.1"/>
    <property type="molecule type" value="Genomic_DNA"/>
</dbReference>
<dbReference type="InterPro" id="IPR001841">
    <property type="entry name" value="Znf_RING"/>
</dbReference>
<reference evidence="3" key="1">
    <citation type="submission" date="2023-06" db="EMBL/GenBank/DDBJ databases">
        <authorList>
            <person name="Kurt Z."/>
        </authorList>
    </citation>
    <scope>NUCLEOTIDE SEQUENCE</scope>
</reference>
<comment type="caution">
    <text evidence="3">The sequence shown here is derived from an EMBL/GenBank/DDBJ whole genome shotgun (WGS) entry which is preliminary data.</text>
</comment>
<protein>
    <recommendedName>
        <fullName evidence="2">RING-type domain-containing protein</fullName>
    </recommendedName>
</protein>
<evidence type="ECO:0000313" key="5">
    <source>
        <dbReference type="EMBL" id="CAL6109287.1"/>
    </source>
</evidence>
<gene>
    <name evidence="4" type="ORF">HINF_LOCUS34867</name>
    <name evidence="3" type="ORF">HINF_LOCUS55228</name>
    <name evidence="5" type="ORF">HINF_LOCUS75373</name>
</gene>
<reference evidence="4 6" key="2">
    <citation type="submission" date="2024-07" db="EMBL/GenBank/DDBJ databases">
        <authorList>
            <person name="Akdeniz Z."/>
        </authorList>
    </citation>
    <scope>NUCLEOTIDE SEQUENCE [LARGE SCALE GENOMIC DNA]</scope>
</reference>